<protein>
    <recommendedName>
        <fullName evidence="2 8">Leucine--tRNA ligase</fullName>
        <ecNumber evidence="2 8">6.1.1.4</ecNumber>
    </recommendedName>
</protein>
<dbReference type="RefSeq" id="WP_015504807.1">
    <property type="nucleotide sequence ID" value="NZ_CP017686.1"/>
</dbReference>
<evidence type="ECO:0000259" key="11">
    <source>
        <dbReference type="Pfam" id="PF08264"/>
    </source>
</evidence>
<keyword evidence="5 9" id="KW-0067">ATP-binding</keyword>
<dbReference type="GeneID" id="41321705"/>
<evidence type="ECO:0000259" key="10">
    <source>
        <dbReference type="Pfam" id="PF00133"/>
    </source>
</evidence>
<evidence type="ECO:0000256" key="3">
    <source>
        <dbReference type="ARBA" id="ARBA00022598"/>
    </source>
</evidence>
<proteinExistence type="inferred from homology"/>
<dbReference type="NCBIfam" id="TIGR00395">
    <property type="entry name" value="leuS_arch"/>
    <property type="match status" value="1"/>
</dbReference>
<dbReference type="Gene3D" id="1.10.730.10">
    <property type="entry name" value="Isoleucyl-tRNA Synthetase, Domain 1"/>
    <property type="match status" value="1"/>
</dbReference>
<dbReference type="Pfam" id="PF00133">
    <property type="entry name" value="tRNA-synt_1"/>
    <property type="match status" value="1"/>
</dbReference>
<dbReference type="PANTHER" id="PTHR45794:SF1">
    <property type="entry name" value="LEUCINE--TRNA LIGASE, CYTOPLASMIC"/>
    <property type="match status" value="1"/>
</dbReference>
<dbReference type="Gene3D" id="1.10.10.720">
    <property type="entry name" value="leucyl-tRNA synthetase"/>
    <property type="match status" value="1"/>
</dbReference>
<evidence type="ECO:0000256" key="1">
    <source>
        <dbReference type="ARBA" id="ARBA00005594"/>
    </source>
</evidence>
<dbReference type="InterPro" id="IPR001412">
    <property type="entry name" value="aa-tRNA-synth_I_CS"/>
</dbReference>
<dbReference type="Gene3D" id="3.30.2320.20">
    <property type="entry name" value="Class I aminoacyl-tRNA synthetases (RS)"/>
    <property type="match status" value="1"/>
</dbReference>
<organism evidence="12 13">
    <name type="scientific">Methanomethylophilus alvi</name>
    <dbReference type="NCBI Taxonomy" id="1291540"/>
    <lineage>
        <taxon>Archaea</taxon>
        <taxon>Methanobacteriati</taxon>
        <taxon>Thermoplasmatota</taxon>
        <taxon>Thermoplasmata</taxon>
        <taxon>Methanomassiliicoccales</taxon>
        <taxon>Methanomethylophilaceae</taxon>
        <taxon>Methanomethylophilus</taxon>
    </lineage>
</organism>
<dbReference type="PANTHER" id="PTHR45794">
    <property type="entry name" value="LEUCYL-TRNA SYNTHETASE"/>
    <property type="match status" value="1"/>
</dbReference>
<dbReference type="EMBL" id="CP017686">
    <property type="protein sequence ID" value="AYQ55067.1"/>
    <property type="molecule type" value="Genomic_DNA"/>
</dbReference>
<dbReference type="GO" id="GO:0006429">
    <property type="term" value="P:leucyl-tRNA aminoacylation"/>
    <property type="evidence" value="ECO:0007669"/>
    <property type="project" value="UniProtKB-UniRule"/>
</dbReference>
<dbReference type="InterPro" id="IPR009080">
    <property type="entry name" value="tRNAsynth_Ia_anticodon-bd"/>
</dbReference>
<feature type="domain" description="Methionyl/Valyl/Leucyl/Isoleucyl-tRNA synthetase anticodon-binding" evidence="11">
    <location>
        <begin position="716"/>
        <end position="840"/>
    </location>
</feature>
<dbReference type="Gene3D" id="3.40.50.620">
    <property type="entry name" value="HUPs"/>
    <property type="match status" value="1"/>
</dbReference>
<comment type="similarity">
    <text evidence="1 9">Belongs to the class-I aminoacyl-tRNA synthetase family.</text>
</comment>
<feature type="domain" description="Aminoacyl-tRNA synthetase class Ia" evidence="10">
    <location>
        <begin position="11"/>
        <end position="518"/>
    </location>
</feature>
<evidence type="ECO:0000313" key="13">
    <source>
        <dbReference type="Proteomes" id="UP000273278"/>
    </source>
</evidence>
<dbReference type="Proteomes" id="UP000273278">
    <property type="component" value="Chromosome"/>
</dbReference>
<dbReference type="Gene3D" id="3.90.740.10">
    <property type="entry name" value="Valyl/Leucyl/Isoleucyl-tRNA synthetase, editing domain"/>
    <property type="match status" value="1"/>
</dbReference>
<dbReference type="AlphaFoldDB" id="A0A3G3IGU1"/>
<gene>
    <name evidence="12" type="ORF">BKD89_04520</name>
</gene>
<keyword evidence="6 9" id="KW-0648">Protein biosynthesis</keyword>
<evidence type="ECO:0000256" key="8">
    <source>
        <dbReference type="NCBIfam" id="TIGR00395"/>
    </source>
</evidence>
<sequence>MSRDYAEMEKKWQSKWAEKKLNESERQDGKPKFMLIFAYPGLTGYLHVGHLRGYTYADALGRYKRMTGYNVLFPVGTHATGNGAISLASKIARKDEKTVDYLLRNGCPEEEIDKLKEPMDVVNFFNNVYQNDYWKRFGFLADWRRFTCTLYPDYGKFIEWQFTKLKEKGLLVQKPYYAPFCPVHGPVAVDPSETDISKGGLAETQEYTLLKFWCEERKFFLVAATLRPETIFGQVCFWARPDMEYSIVEKDGERWVVSPQCAEKMSLQFDGVEEVGRIAGKDLIGLTCTAPMIHKQIPVFPADFVDPDVGTGLVTSCPSDAPDDWNSLQVVKANPELTEKYGISKDIVDAVVPVSIISIKGYGDFPAQSIIEKMKIPSVKDPAKFRELMDEAKKQVYKDGYHMGVMKDVCGEFSGMRVEEAKDKIQQAMLASKEAEIFRDLTEEVVCRCGQRVHIKRIDDQWFINYADRQLTDSTKEHCRDMTIFPAQYYENVQGVLDWYRERACVRLGNWLGTRFPFDNKWIIEAISDSTLYPLFYTISLYSNTKQITPEQMTPEFFDYVVLEKGEPSAVAGSTGIDQELLEKIRKDVHYWYPLDINLGGKEHMTVHFPVFLMNHRAILPDDMQPKGIIVNWYVTGKNKDKISKSKGGAQPIPGAVAKFGADSMRLYYAHVASMFVDVEWDEDLVFTYKQKLENIMSSVEDLINAEADVPSGDIDAWLLSRFNTHVSEIRAAMDRYDLRQMATVVYYDMSNDMRWYARRGGKNRDTVMQALRIWINAMMPITPHVAEELWSEAGFEGLVSEAQFPEADDSKRNAAAEYGEGLVQEVIGDVNEIKKMAKTEVSKAVIYTTPMWKVGVMKDAIAMAEAGNLTIPDLTKRCMADENLKKRGKETSDFVKKIAVDLMRSNLKDKKALADLDEETLLKSAKDFIASETGMETEIYGADEENKFDPSNKARVAVPGRPAIYLC</sequence>
<dbReference type="InterPro" id="IPR013155">
    <property type="entry name" value="M/V/L/I-tRNA-synth_anticd-bd"/>
</dbReference>
<dbReference type="InterPro" id="IPR014729">
    <property type="entry name" value="Rossmann-like_a/b/a_fold"/>
</dbReference>
<evidence type="ECO:0000256" key="9">
    <source>
        <dbReference type="RuleBase" id="RU363035"/>
    </source>
</evidence>
<keyword evidence="4 9" id="KW-0547">Nucleotide-binding</keyword>
<evidence type="ECO:0000256" key="4">
    <source>
        <dbReference type="ARBA" id="ARBA00022741"/>
    </source>
</evidence>
<dbReference type="PROSITE" id="PS00178">
    <property type="entry name" value="AA_TRNA_LIGASE_I"/>
    <property type="match status" value="1"/>
</dbReference>
<name>A0A3G3IGU1_9ARCH</name>
<dbReference type="SUPFAM" id="SSF52374">
    <property type="entry name" value="Nucleotidylyl transferase"/>
    <property type="match status" value="1"/>
</dbReference>
<evidence type="ECO:0000256" key="7">
    <source>
        <dbReference type="ARBA" id="ARBA00023146"/>
    </source>
</evidence>
<keyword evidence="3 9" id="KW-0436">Ligase</keyword>
<dbReference type="GO" id="GO:0004823">
    <property type="term" value="F:leucine-tRNA ligase activity"/>
    <property type="evidence" value="ECO:0007669"/>
    <property type="project" value="UniProtKB-UniRule"/>
</dbReference>
<evidence type="ECO:0000256" key="6">
    <source>
        <dbReference type="ARBA" id="ARBA00022917"/>
    </source>
</evidence>
<reference evidence="12 13" key="1">
    <citation type="submission" date="2016-10" db="EMBL/GenBank/DDBJ databases">
        <title>Complete genome of the TMA-utilizing, human hosted archaeon Methanomethylophilus alvus Gen. nov, sp. nov., strain Mx-05, derived from a pure culture.</title>
        <authorList>
            <person name="Brugere J.-F."/>
            <person name="Ben Hania W."/>
            <person name="Chaudhary P.P."/>
            <person name="Gaci N."/>
            <person name="Borrel G."/>
            <person name="Cao Van Tuat L."/>
            <person name="Fardeau M.-L."/>
            <person name="Harris H.M.B."/>
            <person name="O'Toole P.W."/>
            <person name="Ollivier B."/>
        </authorList>
    </citation>
    <scope>NUCLEOTIDE SEQUENCE [LARGE SCALE GENOMIC DNA]</scope>
    <source>
        <strain evidence="12 13">Mx-05</strain>
    </source>
</reference>
<keyword evidence="7 9" id="KW-0030">Aminoacyl-tRNA synthetase</keyword>
<dbReference type="InterPro" id="IPR009008">
    <property type="entry name" value="Val/Leu/Ile-tRNA-synth_edit"/>
</dbReference>
<dbReference type="NCBIfam" id="NF008957">
    <property type="entry name" value="PRK12300.1"/>
    <property type="match status" value="1"/>
</dbReference>
<evidence type="ECO:0000256" key="2">
    <source>
        <dbReference type="ARBA" id="ARBA00013164"/>
    </source>
</evidence>
<dbReference type="EC" id="6.1.1.4" evidence="2 8"/>
<evidence type="ECO:0000313" key="12">
    <source>
        <dbReference type="EMBL" id="AYQ55067.1"/>
    </source>
</evidence>
<accession>A0A3G3IGU1</accession>
<dbReference type="OMA" id="KFIEWQF"/>
<evidence type="ECO:0000256" key="5">
    <source>
        <dbReference type="ARBA" id="ARBA00022840"/>
    </source>
</evidence>
<dbReference type="SUPFAM" id="SSF47323">
    <property type="entry name" value="Anticodon-binding domain of a subclass of class I aminoacyl-tRNA synthetases"/>
    <property type="match status" value="1"/>
</dbReference>
<dbReference type="Pfam" id="PF08264">
    <property type="entry name" value="Anticodon_1"/>
    <property type="match status" value="1"/>
</dbReference>
<dbReference type="InterPro" id="IPR002300">
    <property type="entry name" value="aa-tRNA-synth_Ia"/>
</dbReference>
<dbReference type="SUPFAM" id="SSF50677">
    <property type="entry name" value="ValRS/IleRS/LeuRS editing domain"/>
    <property type="match status" value="1"/>
</dbReference>
<dbReference type="GO" id="GO:0002161">
    <property type="term" value="F:aminoacyl-tRNA deacylase activity"/>
    <property type="evidence" value="ECO:0007669"/>
    <property type="project" value="InterPro"/>
</dbReference>
<dbReference type="GO" id="GO:0005524">
    <property type="term" value="F:ATP binding"/>
    <property type="evidence" value="ECO:0007669"/>
    <property type="project" value="UniProtKB-KW"/>
</dbReference>
<dbReference type="InterPro" id="IPR004493">
    <property type="entry name" value="Leu-tRNA-synth_Ia_arc/euk"/>
</dbReference>